<dbReference type="OrthoDB" id="191189at2"/>
<dbReference type="CDD" id="cd07822">
    <property type="entry name" value="SRPBCC_4"/>
    <property type="match status" value="1"/>
</dbReference>
<dbReference type="STRING" id="1538463.B0T36_12020"/>
<sequence length="147" mass="16574">MLVVDDAVEIDAPAEVVWSVLTDLEQYGEWNPFIIRCRSTLEVGAPIDMVVNHIMPKPMKMREWIRSHTPGREFSYSMKPVPLGALRSERSHKVTQLGPDRCRYESHFQLAGWLSPLVGLLFGGGFRKGFPGMVTGVQRRAEQLHAG</sequence>
<comment type="caution">
    <text evidence="1">The sequence shown here is derived from an EMBL/GenBank/DDBJ whole genome shotgun (WGS) entry which is preliminary data.</text>
</comment>
<dbReference type="Pfam" id="PF10604">
    <property type="entry name" value="Polyketide_cyc2"/>
    <property type="match status" value="1"/>
</dbReference>
<dbReference type="InterPro" id="IPR023393">
    <property type="entry name" value="START-like_dom_sf"/>
</dbReference>
<evidence type="ECO:0000313" key="1">
    <source>
        <dbReference type="EMBL" id="ONM49277.1"/>
    </source>
</evidence>
<dbReference type="InterPro" id="IPR019587">
    <property type="entry name" value="Polyketide_cyclase/dehydratase"/>
</dbReference>
<dbReference type="Gene3D" id="3.30.530.20">
    <property type="match status" value="1"/>
</dbReference>
<proteinExistence type="predicted"/>
<name>A0A1W0BHA9_9NOCA</name>
<dbReference type="RefSeq" id="WP_077115806.1">
    <property type="nucleotide sequence ID" value="NZ_LOKT01000007.1"/>
</dbReference>
<dbReference type="SUPFAM" id="SSF55961">
    <property type="entry name" value="Bet v1-like"/>
    <property type="match status" value="1"/>
</dbReference>
<protein>
    <submittedName>
        <fullName evidence="1">Polyketide cyclase</fullName>
    </submittedName>
</protein>
<gene>
    <name evidence="1" type="ORF">B0T46_07760</name>
</gene>
<reference evidence="1 2" key="1">
    <citation type="journal article" date="2016" name="Antonie Van Leeuwenhoek">
        <title>Nocardia donostiensis sp. nov., isolated from human respiratory specimens.</title>
        <authorList>
            <person name="Ercibengoa M."/>
            <person name="Bell M."/>
            <person name="Marimon J.M."/>
            <person name="Humrighouse B."/>
            <person name="Klenk H.P."/>
            <person name="Potter G."/>
            <person name="Perez-Trallero E."/>
        </authorList>
    </citation>
    <scope>NUCLEOTIDE SEQUENCE [LARGE SCALE GENOMIC DNA]</scope>
    <source>
        <strain evidence="1 2">X1655</strain>
    </source>
</reference>
<dbReference type="Proteomes" id="UP000188836">
    <property type="component" value="Unassembled WGS sequence"/>
</dbReference>
<dbReference type="EMBL" id="MUMY01000005">
    <property type="protein sequence ID" value="ONM49277.1"/>
    <property type="molecule type" value="Genomic_DNA"/>
</dbReference>
<dbReference type="AlphaFoldDB" id="A0A1W0BHA9"/>
<accession>A0A1W0BHA9</accession>
<keyword evidence="2" id="KW-1185">Reference proteome</keyword>
<organism evidence="1 2">
    <name type="scientific">Nocardia donostiensis</name>
    <dbReference type="NCBI Taxonomy" id="1538463"/>
    <lineage>
        <taxon>Bacteria</taxon>
        <taxon>Bacillati</taxon>
        <taxon>Actinomycetota</taxon>
        <taxon>Actinomycetes</taxon>
        <taxon>Mycobacteriales</taxon>
        <taxon>Nocardiaceae</taxon>
        <taxon>Nocardia</taxon>
    </lineage>
</organism>
<evidence type="ECO:0000313" key="2">
    <source>
        <dbReference type="Proteomes" id="UP000188836"/>
    </source>
</evidence>